<evidence type="ECO:0000313" key="2">
    <source>
        <dbReference type="EMBL" id="TDG41216.1"/>
    </source>
</evidence>
<accession>A0A484AXK1</accession>
<dbReference type="EMBL" id="LSRL02000390">
    <property type="protein sequence ID" value="TDG41216.1"/>
    <property type="molecule type" value="Genomic_DNA"/>
</dbReference>
<name>A0A484AXK1_DRONA</name>
<gene>
    <name evidence="2" type="ORF">AWZ03_012364</name>
</gene>
<proteinExistence type="predicted"/>
<dbReference type="AlphaFoldDB" id="A0A484AXK1"/>
<feature type="region of interest" description="Disordered" evidence="1">
    <location>
        <begin position="1"/>
        <end position="56"/>
    </location>
</feature>
<protein>
    <submittedName>
        <fullName evidence="2">Uncharacterized protein</fullName>
    </submittedName>
</protein>
<feature type="region of interest" description="Disordered" evidence="1">
    <location>
        <begin position="82"/>
        <end position="103"/>
    </location>
</feature>
<evidence type="ECO:0000313" key="3">
    <source>
        <dbReference type="Proteomes" id="UP000295192"/>
    </source>
</evidence>
<evidence type="ECO:0000256" key="1">
    <source>
        <dbReference type="SAM" id="MobiDB-lite"/>
    </source>
</evidence>
<organism evidence="2 3">
    <name type="scientific">Drosophila navojoa</name>
    <name type="common">Fruit fly</name>
    <dbReference type="NCBI Taxonomy" id="7232"/>
    <lineage>
        <taxon>Eukaryota</taxon>
        <taxon>Metazoa</taxon>
        <taxon>Ecdysozoa</taxon>
        <taxon>Arthropoda</taxon>
        <taxon>Hexapoda</taxon>
        <taxon>Insecta</taxon>
        <taxon>Pterygota</taxon>
        <taxon>Neoptera</taxon>
        <taxon>Endopterygota</taxon>
        <taxon>Diptera</taxon>
        <taxon>Brachycera</taxon>
        <taxon>Muscomorpha</taxon>
        <taxon>Ephydroidea</taxon>
        <taxon>Drosophilidae</taxon>
        <taxon>Drosophila</taxon>
    </lineage>
</organism>
<sequence>MAASGKGRKGIKPEQEKEDDWNEEAKTEMKQEQKTEANEQAGNGKEKLSFPVGETGGQHVWGYDVKRLVCVMEAGSTIRTVAAYPGPRGKGQAGDPPLSPNLF</sequence>
<reference evidence="2 3" key="1">
    <citation type="journal article" date="2019" name="J. Hered.">
        <title>An Improved Genome Assembly for Drosophila navojoa, the Basal Species in the mojavensis Cluster.</title>
        <authorList>
            <person name="Vanderlinde T."/>
            <person name="Dupim E.G."/>
            <person name="Nazario-Yepiz N.O."/>
            <person name="Carvalho A.B."/>
        </authorList>
    </citation>
    <scope>NUCLEOTIDE SEQUENCE [LARGE SCALE GENOMIC DNA]</scope>
    <source>
        <strain evidence="2">Navoj_Jal97</strain>
        <tissue evidence="2">Whole organism</tissue>
    </source>
</reference>
<feature type="compositionally biased region" description="Basic residues" evidence="1">
    <location>
        <begin position="1"/>
        <end position="10"/>
    </location>
</feature>
<keyword evidence="3" id="KW-1185">Reference proteome</keyword>
<dbReference type="Proteomes" id="UP000295192">
    <property type="component" value="Unassembled WGS sequence"/>
</dbReference>
<comment type="caution">
    <text evidence="2">The sequence shown here is derived from an EMBL/GenBank/DDBJ whole genome shotgun (WGS) entry which is preliminary data.</text>
</comment>
<feature type="compositionally biased region" description="Basic and acidic residues" evidence="1">
    <location>
        <begin position="23"/>
        <end position="37"/>
    </location>
</feature>